<proteinExistence type="inferred from homology"/>
<dbReference type="EMBL" id="CP031320">
    <property type="protein sequence ID" value="AXK37837.1"/>
    <property type="molecule type" value="Genomic_DNA"/>
</dbReference>
<feature type="domain" description="GFO/IDH/MocA-like oxidoreductase" evidence="4">
    <location>
        <begin position="116"/>
        <end position="231"/>
    </location>
</feature>
<keyword evidence="2" id="KW-0560">Oxidoreductase</keyword>
<accession>A0A345Y1S1</accession>
<dbReference type="Gene3D" id="3.40.50.720">
    <property type="entry name" value="NAD(P)-binding Rossmann-like Domain"/>
    <property type="match status" value="1"/>
</dbReference>
<evidence type="ECO:0000256" key="1">
    <source>
        <dbReference type="ARBA" id="ARBA00010928"/>
    </source>
</evidence>
<evidence type="ECO:0000259" key="3">
    <source>
        <dbReference type="Pfam" id="PF01408"/>
    </source>
</evidence>
<reference evidence="5 6" key="1">
    <citation type="submission" date="2018-07" db="EMBL/GenBank/DDBJ databases">
        <title>Draft genome of the type strain Streptomyces armeniacus ATCC 15676.</title>
        <authorList>
            <person name="Labana P."/>
            <person name="Gosse J.T."/>
            <person name="Boddy C.N."/>
        </authorList>
    </citation>
    <scope>NUCLEOTIDE SEQUENCE [LARGE SCALE GENOMIC DNA]</scope>
    <source>
        <strain evidence="5 6">ATCC 15676</strain>
    </source>
</reference>
<dbReference type="SUPFAM" id="SSF55347">
    <property type="entry name" value="Glyceraldehyde-3-phosphate dehydrogenase-like, C-terminal domain"/>
    <property type="match status" value="1"/>
</dbReference>
<dbReference type="InterPro" id="IPR036291">
    <property type="entry name" value="NAD(P)-bd_dom_sf"/>
</dbReference>
<dbReference type="SUPFAM" id="SSF51735">
    <property type="entry name" value="NAD(P)-binding Rossmann-fold domains"/>
    <property type="match status" value="1"/>
</dbReference>
<dbReference type="PANTHER" id="PTHR22604">
    <property type="entry name" value="OXIDOREDUCTASES"/>
    <property type="match status" value="1"/>
</dbReference>
<evidence type="ECO:0000313" key="6">
    <source>
        <dbReference type="Proteomes" id="UP000254425"/>
    </source>
</evidence>
<dbReference type="Pfam" id="PF22725">
    <property type="entry name" value="GFO_IDH_MocA_C3"/>
    <property type="match status" value="1"/>
</dbReference>
<dbReference type="Pfam" id="PF01408">
    <property type="entry name" value="GFO_IDH_MocA"/>
    <property type="match status" value="1"/>
</dbReference>
<dbReference type="Gene3D" id="3.30.360.10">
    <property type="entry name" value="Dihydrodipicolinate Reductase, domain 2"/>
    <property type="match status" value="1"/>
</dbReference>
<dbReference type="GO" id="GO:0016491">
    <property type="term" value="F:oxidoreductase activity"/>
    <property type="evidence" value="ECO:0007669"/>
    <property type="project" value="UniProtKB-KW"/>
</dbReference>
<keyword evidence="6" id="KW-1185">Reference proteome</keyword>
<feature type="domain" description="Gfo/Idh/MocA-like oxidoreductase N-terminal" evidence="3">
    <location>
        <begin position="5"/>
        <end position="106"/>
    </location>
</feature>
<dbReference type="Proteomes" id="UP000254425">
    <property type="component" value="Chromosome"/>
</dbReference>
<dbReference type="InterPro" id="IPR055170">
    <property type="entry name" value="GFO_IDH_MocA-like_dom"/>
</dbReference>
<dbReference type="InterPro" id="IPR000683">
    <property type="entry name" value="Gfo/Idh/MocA-like_OxRdtase_N"/>
</dbReference>
<dbReference type="KEGG" id="sarm:DVA86_32775"/>
<dbReference type="InterPro" id="IPR050984">
    <property type="entry name" value="Gfo/Idh/MocA_domain"/>
</dbReference>
<evidence type="ECO:0000259" key="4">
    <source>
        <dbReference type="Pfam" id="PF22725"/>
    </source>
</evidence>
<evidence type="ECO:0000256" key="2">
    <source>
        <dbReference type="ARBA" id="ARBA00023002"/>
    </source>
</evidence>
<evidence type="ECO:0000313" key="5">
    <source>
        <dbReference type="EMBL" id="AXK37837.1"/>
    </source>
</evidence>
<dbReference type="AlphaFoldDB" id="A0A345Y1S1"/>
<gene>
    <name evidence="5" type="ORF">DVA86_32775</name>
</gene>
<protein>
    <submittedName>
        <fullName evidence="5">Gfo/Idh/MocA family oxidoreductase</fullName>
    </submittedName>
</protein>
<dbReference type="GO" id="GO:0000166">
    <property type="term" value="F:nucleotide binding"/>
    <property type="evidence" value="ECO:0007669"/>
    <property type="project" value="InterPro"/>
</dbReference>
<sequence length="327" mass="35131">MRRALPAMAASDAVELTAVAGRDAQRTREFADRFGCAADTYDGLLQRDDIDAVYVSVPTSLHVPWAERALRAGKHVLVEKPAGISAVEVGDLVRLAEERGLVLRENFMFLHHPQHEHVRGMVADGRLGTLRSFHGSFCIPPLREGDIRYDEALGGGALLDVGVYPLRAAQLILGERLTVAGATLRVRESDGLDLSGQATLASESGVLVTVDFGFEHTYGQSYTLWGSQARLSVDRAFTAPPTYQPVLVLEEQDHGERFTLPPSDQLAHGLAGFAAAVARAARTEGGAAADPAETAWRAAALETMELVDQVRKLAVRVTGDARVTGEG</sequence>
<comment type="similarity">
    <text evidence="1">Belongs to the Gfo/Idh/MocA family.</text>
</comment>
<organism evidence="5 6">
    <name type="scientific">Streptomyces armeniacus</name>
    <dbReference type="NCBI Taxonomy" id="83291"/>
    <lineage>
        <taxon>Bacteria</taxon>
        <taxon>Bacillati</taxon>
        <taxon>Actinomycetota</taxon>
        <taxon>Actinomycetes</taxon>
        <taxon>Kitasatosporales</taxon>
        <taxon>Streptomycetaceae</taxon>
        <taxon>Streptomyces</taxon>
    </lineage>
</organism>
<name>A0A345Y1S1_9ACTN</name>
<dbReference type="PANTHER" id="PTHR22604:SF105">
    <property type="entry name" value="TRANS-1,2-DIHYDROBENZENE-1,2-DIOL DEHYDROGENASE"/>
    <property type="match status" value="1"/>
</dbReference>